<reference evidence="1 2" key="1">
    <citation type="submission" date="2017-08" db="EMBL/GenBank/DDBJ databases">
        <title>The whole genome shortgun sequences of strain Leeuwenhoekiella nanhaiensis G18 from the South China Sea.</title>
        <authorList>
            <person name="Liu Q."/>
        </authorList>
    </citation>
    <scope>NUCLEOTIDE SEQUENCE [LARGE SCALE GENOMIC DNA]</scope>
    <source>
        <strain evidence="1 2">G18</strain>
    </source>
</reference>
<evidence type="ECO:0000313" key="1">
    <source>
        <dbReference type="EMBL" id="PHQ28338.1"/>
    </source>
</evidence>
<dbReference type="RefSeq" id="WP_099647201.1">
    <property type="nucleotide sequence ID" value="NZ_KZ319297.1"/>
</dbReference>
<dbReference type="EMBL" id="NQXA01000015">
    <property type="protein sequence ID" value="PHQ28338.1"/>
    <property type="molecule type" value="Genomic_DNA"/>
</dbReference>
<dbReference type="AlphaFoldDB" id="A0A2G1VNJ2"/>
<dbReference type="OrthoDB" id="732094at2"/>
<proteinExistence type="predicted"/>
<organism evidence="1 2">
    <name type="scientific">Leeuwenhoekiella nanhaiensis</name>
    <dbReference type="NCBI Taxonomy" id="1655491"/>
    <lineage>
        <taxon>Bacteria</taxon>
        <taxon>Pseudomonadati</taxon>
        <taxon>Bacteroidota</taxon>
        <taxon>Flavobacteriia</taxon>
        <taxon>Flavobacteriales</taxon>
        <taxon>Flavobacteriaceae</taxon>
        <taxon>Leeuwenhoekiella</taxon>
    </lineage>
</organism>
<dbReference type="Proteomes" id="UP000229433">
    <property type="component" value="Unassembled WGS sequence"/>
</dbReference>
<gene>
    <name evidence="1" type="ORF">CJ305_15445</name>
</gene>
<name>A0A2G1VNJ2_9FLAO</name>
<sequence>MKAVFSLVQSFSAPEQKEARAFIENRNRRGDVKNLILFDQLCQDKTDHIQHKLYGTKSRNAYHALSKRLQDTLIDFLASKSFATEASDEMSVLKLILAGRLLFEKQQNKLAWKTLAKAETIAKSFDFYSALQEIYQTQLQYAHLKNDQFLKRVLLASTANMKNIQNELHLQQAYASLKLNLKSNPKNPIQLLHETLDRFELKLSQHFTYKSLYQFMEVLTDAAALSGAYYSIVNTIEEAYTFVQEKSNPDKHLYYYFQIRYLLADVNLRNKDFRSCIEILNEVDNALPEKYRKLFNHKTETLRALAFNYSGNYKEAIRIAELYAEDSENLKLLLVTFRFQQDQIREAYDLFKGFRKSDQYYEQKNGLLWVIKKELIGLLLLIELDKLDLISGKIQSVRKRFSSKINSSQEEQLQQFLKLASAYYENPKQASSSQFRSRVDESFKWLGFEREDLFAMSFYAWLKSKMENKSLYTTTLELVSPTSYSP</sequence>
<evidence type="ECO:0000313" key="2">
    <source>
        <dbReference type="Proteomes" id="UP000229433"/>
    </source>
</evidence>
<accession>A0A2G1VNJ2</accession>
<comment type="caution">
    <text evidence="1">The sequence shown here is derived from an EMBL/GenBank/DDBJ whole genome shotgun (WGS) entry which is preliminary data.</text>
</comment>
<keyword evidence="2" id="KW-1185">Reference proteome</keyword>
<protein>
    <submittedName>
        <fullName evidence="1">Uncharacterized protein</fullName>
    </submittedName>
</protein>